<evidence type="ECO:0000313" key="2">
    <source>
        <dbReference type="EMBL" id="MFC1419730.1"/>
    </source>
</evidence>
<organism evidence="2 3">
    <name type="scientific">Streptacidiphilus cavernicola</name>
    <dbReference type="NCBI Taxonomy" id="3342716"/>
    <lineage>
        <taxon>Bacteria</taxon>
        <taxon>Bacillati</taxon>
        <taxon>Actinomycetota</taxon>
        <taxon>Actinomycetes</taxon>
        <taxon>Kitasatosporales</taxon>
        <taxon>Streptomycetaceae</taxon>
        <taxon>Streptacidiphilus</taxon>
    </lineage>
</organism>
<dbReference type="SUPFAM" id="SSF55729">
    <property type="entry name" value="Acyl-CoA N-acyltransferases (Nat)"/>
    <property type="match status" value="2"/>
</dbReference>
<gene>
    <name evidence="2" type="ORF">ACEZDE_24285</name>
</gene>
<protein>
    <submittedName>
        <fullName evidence="2">GNAT family N-acetyltransferase</fullName>
    </submittedName>
</protein>
<reference evidence="2 3" key="1">
    <citation type="submission" date="2024-09" db="EMBL/GenBank/DDBJ databases">
        <authorList>
            <person name="Lee S.D."/>
        </authorList>
    </citation>
    <scope>NUCLEOTIDE SEQUENCE [LARGE SCALE GENOMIC DNA]</scope>
    <source>
        <strain evidence="2 3">N8-3</strain>
    </source>
</reference>
<dbReference type="Proteomes" id="UP001592531">
    <property type="component" value="Unassembled WGS sequence"/>
</dbReference>
<keyword evidence="3" id="KW-1185">Reference proteome</keyword>
<accession>A0ABV6W152</accession>
<sequence>MTPRLLAEPDAGAASAAPAAGVSTIQVVRDAEAFDALAADWDDLVDRCSAATPFQSHAWLSSWWRGYGRPGRLRVVTVRQDGRLVAAAPLMLRRLPTARYVGIGAGLSDFLDVLLDDSAAEQLAPVLARALVKGLRLNRPWAVLDLRELRAGGAAHRLAGHWPGAARLLPDSLCQYLPGVPMDEVLGRLPGRTAQRNRAKLRKLEAAGVESRELPAEEVPRAVGELLALHERQWRGRGVTPEHLRPRFSAHLTRAVTGMVAADRAVVRQYRLDGELIACDLTLQSPDLSALYVYGVHPEIRDRLDVAGMLFRECLAHANRTGRGEVSLLRGDEPYKQRWRPEQARSERLLLGAAPGVAVLAGAVRLRAAGVAALRERMPWLVDARRRLRELLQPGVSAER</sequence>
<dbReference type="InterPro" id="IPR016181">
    <property type="entry name" value="Acyl_CoA_acyltransferase"/>
</dbReference>
<dbReference type="InterPro" id="IPR038740">
    <property type="entry name" value="BioF2-like_GNAT_dom"/>
</dbReference>
<proteinExistence type="predicted"/>
<dbReference type="RefSeq" id="WP_380539561.1">
    <property type="nucleotide sequence ID" value="NZ_JBHFAB010000020.1"/>
</dbReference>
<dbReference type="EMBL" id="JBHFAB010000020">
    <property type="protein sequence ID" value="MFC1419730.1"/>
    <property type="molecule type" value="Genomic_DNA"/>
</dbReference>
<name>A0ABV6W152_9ACTN</name>
<dbReference type="Pfam" id="PF13480">
    <property type="entry name" value="Acetyltransf_6"/>
    <property type="match status" value="1"/>
</dbReference>
<evidence type="ECO:0000313" key="3">
    <source>
        <dbReference type="Proteomes" id="UP001592531"/>
    </source>
</evidence>
<feature type="domain" description="BioF2-like acetyltransferase" evidence="1">
    <location>
        <begin position="194"/>
        <end position="337"/>
    </location>
</feature>
<comment type="caution">
    <text evidence="2">The sequence shown here is derived from an EMBL/GenBank/DDBJ whole genome shotgun (WGS) entry which is preliminary data.</text>
</comment>
<evidence type="ECO:0000259" key="1">
    <source>
        <dbReference type="Pfam" id="PF13480"/>
    </source>
</evidence>